<organism evidence="2 3">
    <name type="scientific">Bonamia ostreae</name>
    <dbReference type="NCBI Taxonomy" id="126728"/>
    <lineage>
        <taxon>Eukaryota</taxon>
        <taxon>Sar</taxon>
        <taxon>Rhizaria</taxon>
        <taxon>Endomyxa</taxon>
        <taxon>Ascetosporea</taxon>
        <taxon>Haplosporida</taxon>
        <taxon>Bonamia</taxon>
    </lineage>
</organism>
<proteinExistence type="predicted"/>
<feature type="compositionally biased region" description="Acidic residues" evidence="1">
    <location>
        <begin position="17"/>
        <end position="28"/>
    </location>
</feature>
<comment type="caution">
    <text evidence="2">The sequence shown here is derived from an EMBL/GenBank/DDBJ whole genome shotgun (WGS) entry which is preliminary data.</text>
</comment>
<sequence length="51" mass="5657">MFEPVKENNQPGSDTSSENETDSEGEPDSIDHVDALQAANGVDNWYVFNKQ</sequence>
<evidence type="ECO:0000256" key="1">
    <source>
        <dbReference type="SAM" id="MobiDB-lite"/>
    </source>
</evidence>
<protein>
    <submittedName>
        <fullName evidence="2">Uncharacterized protein</fullName>
    </submittedName>
</protein>
<dbReference type="Proteomes" id="UP001439008">
    <property type="component" value="Unassembled WGS sequence"/>
</dbReference>
<accession>A0ABV2AMY7</accession>
<name>A0ABV2AMY7_9EUKA</name>
<gene>
    <name evidence="2" type="ORF">MHBO_002610</name>
</gene>
<reference evidence="2 3" key="1">
    <citation type="journal article" date="2024" name="BMC Biol.">
        <title>Comparative genomics of Ascetosporea gives new insight into the evolutionary basis for animal parasitism in Rhizaria.</title>
        <authorList>
            <person name="Hiltunen Thoren M."/>
            <person name="Onut-Brannstrom I."/>
            <person name="Alfjorden A."/>
            <person name="Peckova H."/>
            <person name="Swords F."/>
            <person name="Hooper C."/>
            <person name="Holzer A.S."/>
            <person name="Bass D."/>
            <person name="Burki F."/>
        </authorList>
    </citation>
    <scope>NUCLEOTIDE SEQUENCE [LARGE SCALE GENOMIC DNA]</scope>
    <source>
        <strain evidence="2">20-A016</strain>
    </source>
</reference>
<feature type="region of interest" description="Disordered" evidence="1">
    <location>
        <begin position="1"/>
        <end position="31"/>
    </location>
</feature>
<evidence type="ECO:0000313" key="3">
    <source>
        <dbReference type="Proteomes" id="UP001439008"/>
    </source>
</evidence>
<evidence type="ECO:0000313" key="2">
    <source>
        <dbReference type="EMBL" id="MES1921005.1"/>
    </source>
</evidence>
<dbReference type="EMBL" id="JBDODL010001014">
    <property type="protein sequence ID" value="MES1921005.1"/>
    <property type="molecule type" value="Genomic_DNA"/>
</dbReference>
<keyword evidence="3" id="KW-1185">Reference proteome</keyword>